<keyword evidence="6" id="KW-1185">Reference proteome</keyword>
<dbReference type="AlphaFoldDB" id="D6Z6N7"/>
<organism evidence="5 6">
    <name type="scientific">Desulfurivibrio alkaliphilus (strain DSM 19089 / UNIQEM U267 / AHT2)</name>
    <dbReference type="NCBI Taxonomy" id="589865"/>
    <lineage>
        <taxon>Bacteria</taxon>
        <taxon>Pseudomonadati</taxon>
        <taxon>Thermodesulfobacteriota</taxon>
        <taxon>Desulfobulbia</taxon>
        <taxon>Desulfobulbales</taxon>
        <taxon>Desulfobulbaceae</taxon>
        <taxon>Desulfurivibrio</taxon>
    </lineage>
</organism>
<keyword evidence="5" id="KW-0418">Kinase</keyword>
<dbReference type="PANTHER" id="PTHR43065:SF50">
    <property type="entry name" value="HISTIDINE KINASE"/>
    <property type="match status" value="1"/>
</dbReference>
<gene>
    <name evidence="5" type="ordered locus">DaAHT2_0285</name>
</gene>
<dbReference type="Pfam" id="PF13426">
    <property type="entry name" value="PAS_9"/>
    <property type="match status" value="1"/>
</dbReference>
<dbReference type="InterPro" id="IPR004358">
    <property type="entry name" value="Sig_transdc_His_kin-like_C"/>
</dbReference>
<dbReference type="SUPFAM" id="SSF55785">
    <property type="entry name" value="PYP-like sensor domain (PAS domain)"/>
    <property type="match status" value="1"/>
</dbReference>
<dbReference type="Proteomes" id="UP000001508">
    <property type="component" value="Chromosome"/>
</dbReference>
<dbReference type="RefSeq" id="WP_013162527.1">
    <property type="nucleotide sequence ID" value="NC_014216.1"/>
</dbReference>
<evidence type="ECO:0000256" key="1">
    <source>
        <dbReference type="ARBA" id="ARBA00000085"/>
    </source>
</evidence>
<evidence type="ECO:0000256" key="2">
    <source>
        <dbReference type="ARBA" id="ARBA00012438"/>
    </source>
</evidence>
<dbReference type="InterPro" id="IPR005467">
    <property type="entry name" value="His_kinase_dom"/>
</dbReference>
<dbReference type="Gene3D" id="1.10.287.130">
    <property type="match status" value="1"/>
</dbReference>
<evidence type="ECO:0000313" key="6">
    <source>
        <dbReference type="Proteomes" id="UP000001508"/>
    </source>
</evidence>
<dbReference type="HOGENOM" id="CLU_000445_114_39_7"/>
<dbReference type="InterPro" id="IPR000014">
    <property type="entry name" value="PAS"/>
</dbReference>
<dbReference type="InterPro" id="IPR003661">
    <property type="entry name" value="HisK_dim/P_dom"/>
</dbReference>
<sequence length="419" mass="47338">MSKEELDGLPPGDYELQPQNSVIWQAKREWESIVDCLDVMVLLVDQSGLIRRCNQAFACFLVRPYEEVNGRLWPELFAECGLVEEIRNGNRAEYYHGPSGRTFCCCFYPFAAEYADVKGLVLALRDVSERHRVATELQRKNSELAAAYDDLKASQAKLLQQEKLASIGQLAAGVAHEINNPVGFVTSNLGSMVKYLDKISRFLREEQRLLAAAADRELQEKIEVQRQALKLDFVLADAADLLRESLEGVGRVKNIVQNLKRFSRVDQALYQRVDLNQCLEDTLNIVWNELKYKVTLTKEYGELPLTWCYPQQLNQVFMNLLLNAVQAIEKEGEIGIRTWAEGGAILVSISDTGCGIPFEHQKRLFDPFFTTKEAGKGTGLGLSIVYDIVVQQHGGEVMVCSEPGRGSVFRIWLPVREQE</sequence>
<comment type="catalytic activity">
    <reaction evidence="1">
        <text>ATP + protein L-histidine = ADP + protein N-phospho-L-histidine.</text>
        <dbReference type="EC" id="2.7.13.3"/>
    </reaction>
</comment>
<dbReference type="PROSITE" id="PS50109">
    <property type="entry name" value="HIS_KIN"/>
    <property type="match status" value="1"/>
</dbReference>
<dbReference type="Gene3D" id="3.30.565.10">
    <property type="entry name" value="Histidine kinase-like ATPase, C-terminal domain"/>
    <property type="match status" value="1"/>
</dbReference>
<dbReference type="KEGG" id="dak:DaAHT2_0285"/>
<dbReference type="InParanoid" id="D6Z6N7"/>
<dbReference type="Pfam" id="PF02518">
    <property type="entry name" value="HATPase_c"/>
    <property type="match status" value="1"/>
</dbReference>
<dbReference type="CDD" id="cd00082">
    <property type="entry name" value="HisKA"/>
    <property type="match status" value="1"/>
</dbReference>
<dbReference type="EMBL" id="CP001940">
    <property type="protein sequence ID" value="ADH84996.1"/>
    <property type="molecule type" value="Genomic_DNA"/>
</dbReference>
<keyword evidence="3" id="KW-0597">Phosphoprotein</keyword>
<accession>D6Z6N7</accession>
<evidence type="ECO:0000259" key="4">
    <source>
        <dbReference type="PROSITE" id="PS50109"/>
    </source>
</evidence>
<dbReference type="STRING" id="589865.DaAHT2_0285"/>
<protein>
    <recommendedName>
        <fullName evidence="2">histidine kinase</fullName>
        <ecNumber evidence="2">2.7.13.3</ecNumber>
    </recommendedName>
</protein>
<dbReference type="PRINTS" id="PR00344">
    <property type="entry name" value="BCTRLSENSOR"/>
</dbReference>
<keyword evidence="5" id="KW-0808">Transferase</keyword>
<dbReference type="OrthoDB" id="9769169at2"/>
<dbReference type="InterPro" id="IPR003594">
    <property type="entry name" value="HATPase_dom"/>
</dbReference>
<dbReference type="Gene3D" id="3.30.450.20">
    <property type="entry name" value="PAS domain"/>
    <property type="match status" value="1"/>
</dbReference>
<dbReference type="EC" id="2.7.13.3" evidence="2"/>
<reference evidence="6" key="1">
    <citation type="submission" date="2010-02" db="EMBL/GenBank/DDBJ databases">
        <title>Complete sequence of Desulfurivibrio alkaliphilus AHT2.</title>
        <authorList>
            <consortium name="US DOE Joint Genome Institute"/>
            <person name="Pitluck S."/>
            <person name="Chertkov O."/>
            <person name="Detter J.C."/>
            <person name="Han C."/>
            <person name="Tapia R."/>
            <person name="Larimer F."/>
            <person name="Land M."/>
            <person name="Hauser L."/>
            <person name="Kyrpides N."/>
            <person name="Mikhailova N."/>
            <person name="Sorokin D.Y."/>
            <person name="Muyzer G."/>
            <person name="Woyke T."/>
        </authorList>
    </citation>
    <scope>NUCLEOTIDE SEQUENCE [LARGE SCALE GENOMIC DNA]</scope>
    <source>
        <strain evidence="6">DSM 19089 / UNIQEM U267 / AHT2</strain>
    </source>
</reference>
<dbReference type="InterPro" id="IPR036890">
    <property type="entry name" value="HATPase_C_sf"/>
</dbReference>
<dbReference type="InterPro" id="IPR035965">
    <property type="entry name" value="PAS-like_dom_sf"/>
</dbReference>
<dbReference type="eggNOG" id="COG4191">
    <property type="taxonomic scope" value="Bacteria"/>
</dbReference>
<evidence type="ECO:0000256" key="3">
    <source>
        <dbReference type="ARBA" id="ARBA00022553"/>
    </source>
</evidence>
<feature type="domain" description="Histidine kinase" evidence="4">
    <location>
        <begin position="173"/>
        <end position="417"/>
    </location>
</feature>
<dbReference type="SUPFAM" id="SSF55874">
    <property type="entry name" value="ATPase domain of HSP90 chaperone/DNA topoisomerase II/histidine kinase"/>
    <property type="match status" value="1"/>
</dbReference>
<dbReference type="GO" id="GO:0000155">
    <property type="term" value="F:phosphorelay sensor kinase activity"/>
    <property type="evidence" value="ECO:0007669"/>
    <property type="project" value="InterPro"/>
</dbReference>
<proteinExistence type="predicted"/>
<name>D6Z6N7_DESAT</name>
<dbReference type="SMART" id="SM00387">
    <property type="entry name" value="HATPase_c"/>
    <property type="match status" value="1"/>
</dbReference>
<dbReference type="PANTHER" id="PTHR43065">
    <property type="entry name" value="SENSOR HISTIDINE KINASE"/>
    <property type="match status" value="1"/>
</dbReference>
<evidence type="ECO:0000313" key="5">
    <source>
        <dbReference type="EMBL" id="ADH84996.1"/>
    </source>
</evidence>